<comment type="caution">
    <text evidence="1">The sequence shown here is derived from an EMBL/GenBank/DDBJ whole genome shotgun (WGS) entry which is preliminary data.</text>
</comment>
<accession>A0AAD4ZX79</accession>
<reference evidence="1 2" key="1">
    <citation type="journal article" date="2022" name="G3 (Bethesda)">
        <title>Whole-genome sequence and methylome profiling of the almond [Prunus dulcis (Mill.) D.A. Webb] cultivar 'Nonpareil'.</title>
        <authorList>
            <person name="D'Amico-Willman K.M."/>
            <person name="Ouma W.Z."/>
            <person name="Meulia T."/>
            <person name="Sideli G.M."/>
            <person name="Gradziel T.M."/>
            <person name="Fresnedo-Ramirez J."/>
        </authorList>
    </citation>
    <scope>NUCLEOTIDE SEQUENCE [LARGE SCALE GENOMIC DNA]</scope>
    <source>
        <strain evidence="1">Clone GOH B32 T37-40</strain>
    </source>
</reference>
<keyword evidence="2" id="KW-1185">Reference proteome</keyword>
<name>A0AAD4ZX79_PRUDU</name>
<sequence>MGPISVGCRKYHRIRHGFRGIQVKERAVEIVKAIDDEDGLIGALNAFHRHFPHRKSEDKPASLPASSGLFCIRCDNDLSPLHDYVSPPTESVAMETQLPDDAAKPSAAMVVEEAEMATSVPHLQVHEAGFAPGLKEIAESLSGTLTKSTDAIVQDDIEGPGMKSRNLLRFE</sequence>
<dbReference type="EMBL" id="JAJFAZ020000001">
    <property type="protein sequence ID" value="KAI5355904.1"/>
    <property type="molecule type" value="Genomic_DNA"/>
</dbReference>
<dbReference type="Proteomes" id="UP001054821">
    <property type="component" value="Chromosome 1"/>
</dbReference>
<organism evidence="1 2">
    <name type="scientific">Prunus dulcis</name>
    <name type="common">Almond</name>
    <name type="synonym">Amygdalus dulcis</name>
    <dbReference type="NCBI Taxonomy" id="3755"/>
    <lineage>
        <taxon>Eukaryota</taxon>
        <taxon>Viridiplantae</taxon>
        <taxon>Streptophyta</taxon>
        <taxon>Embryophyta</taxon>
        <taxon>Tracheophyta</taxon>
        <taxon>Spermatophyta</taxon>
        <taxon>Magnoliopsida</taxon>
        <taxon>eudicotyledons</taxon>
        <taxon>Gunneridae</taxon>
        <taxon>Pentapetalae</taxon>
        <taxon>rosids</taxon>
        <taxon>fabids</taxon>
        <taxon>Rosales</taxon>
        <taxon>Rosaceae</taxon>
        <taxon>Amygdaloideae</taxon>
        <taxon>Amygdaleae</taxon>
        <taxon>Prunus</taxon>
    </lineage>
</organism>
<proteinExistence type="predicted"/>
<gene>
    <name evidence="1" type="ORF">L3X38_008799</name>
</gene>
<evidence type="ECO:0000313" key="1">
    <source>
        <dbReference type="EMBL" id="KAI5355904.1"/>
    </source>
</evidence>
<protein>
    <submittedName>
        <fullName evidence="1">Uncharacterized protein</fullName>
    </submittedName>
</protein>
<dbReference type="AlphaFoldDB" id="A0AAD4ZX79"/>
<evidence type="ECO:0000313" key="2">
    <source>
        <dbReference type="Proteomes" id="UP001054821"/>
    </source>
</evidence>